<sequence length="102" mass="11729">MNITEMLKALSPQRESVEINGFTFYARPMTLKEFNEHLLNANKELRDEISIMRCIVDEDNNPVFTDINQIRQLYTSVRSELIGLVATASLMPEPAKVEEEVK</sequence>
<dbReference type="EMBL" id="DAASSO010000001">
    <property type="protein sequence ID" value="HAE6846723.1"/>
    <property type="molecule type" value="Genomic_DNA"/>
</dbReference>
<proteinExistence type="predicted"/>
<reference evidence="1" key="2">
    <citation type="submission" date="2018-07" db="EMBL/GenBank/DDBJ databases">
        <authorList>
            <consortium name="NCBI Pathogen Detection Project"/>
        </authorList>
    </citation>
    <scope>NUCLEOTIDE SEQUENCE</scope>
    <source>
        <strain evidence="1">12-0651</strain>
    </source>
</reference>
<name>A0A735CXP5_SALMU</name>
<protein>
    <submittedName>
        <fullName evidence="1">Cytochrome</fullName>
    </submittedName>
</protein>
<evidence type="ECO:0000313" key="1">
    <source>
        <dbReference type="EMBL" id="HAE6846723.1"/>
    </source>
</evidence>
<organism evidence="1">
    <name type="scientific">Salmonella muenchen</name>
    <dbReference type="NCBI Taxonomy" id="596"/>
    <lineage>
        <taxon>Bacteria</taxon>
        <taxon>Pseudomonadati</taxon>
        <taxon>Pseudomonadota</taxon>
        <taxon>Gammaproteobacteria</taxon>
        <taxon>Enterobacterales</taxon>
        <taxon>Enterobacteriaceae</taxon>
        <taxon>Salmonella</taxon>
    </lineage>
</organism>
<dbReference type="AlphaFoldDB" id="A0A735CXP5"/>
<reference evidence="1" key="1">
    <citation type="journal article" date="2018" name="Genome Biol.">
        <title>SKESA: strategic k-mer extension for scrupulous assemblies.</title>
        <authorList>
            <person name="Souvorov A."/>
            <person name="Agarwala R."/>
            <person name="Lipman D.J."/>
        </authorList>
    </citation>
    <scope>NUCLEOTIDE SEQUENCE</scope>
    <source>
        <strain evidence="1">12-0651</strain>
    </source>
</reference>
<comment type="caution">
    <text evidence="1">The sequence shown here is derived from an EMBL/GenBank/DDBJ whole genome shotgun (WGS) entry which is preliminary data.</text>
</comment>
<gene>
    <name evidence="1" type="ORF">G4L24_000075</name>
</gene>
<accession>A0A735CXP5</accession>